<organism evidence="9 10">
    <name type="scientific">Elysia chlorotica</name>
    <name type="common">Eastern emerald elysia</name>
    <name type="synonym">Sea slug</name>
    <dbReference type="NCBI Taxonomy" id="188477"/>
    <lineage>
        <taxon>Eukaryota</taxon>
        <taxon>Metazoa</taxon>
        <taxon>Spiralia</taxon>
        <taxon>Lophotrochozoa</taxon>
        <taxon>Mollusca</taxon>
        <taxon>Gastropoda</taxon>
        <taxon>Heterobranchia</taxon>
        <taxon>Euthyneura</taxon>
        <taxon>Panpulmonata</taxon>
        <taxon>Sacoglossa</taxon>
        <taxon>Placobranchoidea</taxon>
        <taxon>Plakobranchidae</taxon>
        <taxon>Elysia</taxon>
    </lineage>
</organism>
<dbReference type="GO" id="GO:0031902">
    <property type="term" value="C:late endosome membrane"/>
    <property type="evidence" value="ECO:0007669"/>
    <property type="project" value="TreeGrafter"/>
</dbReference>
<evidence type="ECO:0000256" key="1">
    <source>
        <dbReference type="ARBA" id="ARBA00004251"/>
    </source>
</evidence>
<feature type="chain" id="PRO_5018584457" description="CUB domain-containing protein" evidence="8">
    <location>
        <begin position="23"/>
        <end position="269"/>
    </location>
</feature>
<evidence type="ECO:0000256" key="6">
    <source>
        <dbReference type="ARBA" id="ARBA00023180"/>
    </source>
</evidence>
<keyword evidence="6" id="KW-0325">Glycoprotein</keyword>
<evidence type="ECO:0000256" key="4">
    <source>
        <dbReference type="ARBA" id="ARBA00022989"/>
    </source>
</evidence>
<evidence type="ECO:0000313" key="9">
    <source>
        <dbReference type="EMBL" id="RUS87216.1"/>
    </source>
</evidence>
<keyword evidence="3 8" id="KW-0732">Signal</keyword>
<dbReference type="OrthoDB" id="10527028at2759"/>
<evidence type="ECO:0000256" key="8">
    <source>
        <dbReference type="SAM" id="SignalP"/>
    </source>
</evidence>
<reference evidence="9 10" key="1">
    <citation type="submission" date="2019-01" db="EMBL/GenBank/DDBJ databases">
        <title>A draft genome assembly of the solar-powered sea slug Elysia chlorotica.</title>
        <authorList>
            <person name="Cai H."/>
            <person name="Li Q."/>
            <person name="Fang X."/>
            <person name="Li J."/>
            <person name="Curtis N.E."/>
            <person name="Altenburger A."/>
            <person name="Shibata T."/>
            <person name="Feng M."/>
            <person name="Maeda T."/>
            <person name="Schwartz J.A."/>
            <person name="Shigenobu S."/>
            <person name="Lundholm N."/>
            <person name="Nishiyama T."/>
            <person name="Yang H."/>
            <person name="Hasebe M."/>
            <person name="Li S."/>
            <person name="Pierce S.K."/>
            <person name="Wang J."/>
        </authorList>
    </citation>
    <scope>NUCLEOTIDE SEQUENCE [LARGE SCALE GENOMIC DNA]</scope>
    <source>
        <strain evidence="9">EC2010</strain>
        <tissue evidence="9">Whole organism of an adult</tissue>
    </source>
</reference>
<evidence type="ECO:0000256" key="7">
    <source>
        <dbReference type="SAM" id="Phobius"/>
    </source>
</evidence>
<evidence type="ECO:0000313" key="10">
    <source>
        <dbReference type="Proteomes" id="UP000271974"/>
    </source>
</evidence>
<evidence type="ECO:0000256" key="5">
    <source>
        <dbReference type="ARBA" id="ARBA00023136"/>
    </source>
</evidence>
<sequence length="269" mass="30354">MYSRLAFWGTLLLYLMLPPGTTKLFKVHSSTGRACVLLDIDFRIFVTATRDGEKVGEFRLFPDASVRASGNCRHSIRWIRLEFLAEESLYFVFDIRDESIILHREFKFSPQFTFSGLCSLVPSFVNFKDNRVLNIGEVGTSYRCSTEYSSFYTQIGKIPDTEDVCSYTVDVDILSMQVQAYFVNQSRFSAPTECTPPTHRRRNWAQGLVGGVTLCFLLAGVLSSLCLQVVCKLRCLRAGSVWERLQSPGSETGLTDSSLELGQRSLRGL</sequence>
<keyword evidence="4 7" id="KW-1133">Transmembrane helix</keyword>
<comment type="subcellular location">
    <subcellularLocation>
        <location evidence="1">Cell membrane</location>
        <topology evidence="1">Single-pass type I membrane protein</topology>
    </subcellularLocation>
</comment>
<protein>
    <recommendedName>
        <fullName evidence="11">CUB domain-containing protein</fullName>
    </recommendedName>
</protein>
<keyword evidence="10" id="KW-1185">Reference proteome</keyword>
<dbReference type="Gene3D" id="2.40.160.110">
    <property type="match status" value="1"/>
</dbReference>
<dbReference type="PANTHER" id="PTHR11506:SF35">
    <property type="entry name" value="LYSOSOME-ASSOCIATED MEMBRANE GLYCOPROTEIN 5"/>
    <property type="match status" value="1"/>
</dbReference>
<evidence type="ECO:0000256" key="3">
    <source>
        <dbReference type="ARBA" id="ARBA00022729"/>
    </source>
</evidence>
<keyword evidence="5 7" id="KW-0472">Membrane</keyword>
<dbReference type="GO" id="GO:0005765">
    <property type="term" value="C:lysosomal membrane"/>
    <property type="evidence" value="ECO:0007669"/>
    <property type="project" value="TreeGrafter"/>
</dbReference>
<dbReference type="InterPro" id="IPR002000">
    <property type="entry name" value="Lysosome-assoc_membr_glycop"/>
</dbReference>
<keyword evidence="2 7" id="KW-0812">Transmembrane</keyword>
<dbReference type="AlphaFoldDB" id="A0A3S1AB36"/>
<dbReference type="PANTHER" id="PTHR11506">
    <property type="entry name" value="LYSOSOME-ASSOCIATED MEMBRANE GLYCOPROTEIN"/>
    <property type="match status" value="1"/>
</dbReference>
<evidence type="ECO:0008006" key="11">
    <source>
        <dbReference type="Google" id="ProtNLM"/>
    </source>
</evidence>
<proteinExistence type="predicted"/>
<name>A0A3S1AB36_ELYCH</name>
<feature type="transmembrane region" description="Helical" evidence="7">
    <location>
        <begin position="204"/>
        <end position="227"/>
    </location>
</feature>
<accession>A0A3S1AB36</accession>
<feature type="signal peptide" evidence="8">
    <location>
        <begin position="1"/>
        <end position="22"/>
    </location>
</feature>
<dbReference type="Proteomes" id="UP000271974">
    <property type="component" value="Unassembled WGS sequence"/>
</dbReference>
<dbReference type="GO" id="GO:0005886">
    <property type="term" value="C:plasma membrane"/>
    <property type="evidence" value="ECO:0007669"/>
    <property type="project" value="TreeGrafter"/>
</dbReference>
<comment type="caution">
    <text evidence="9">The sequence shown here is derived from an EMBL/GenBank/DDBJ whole genome shotgun (WGS) entry which is preliminary data.</text>
</comment>
<gene>
    <name evidence="9" type="ORF">EGW08_005056</name>
</gene>
<dbReference type="EMBL" id="RQTK01000117">
    <property type="protein sequence ID" value="RUS87216.1"/>
    <property type="molecule type" value="Genomic_DNA"/>
</dbReference>
<evidence type="ECO:0000256" key="2">
    <source>
        <dbReference type="ARBA" id="ARBA00022692"/>
    </source>
</evidence>
<dbReference type="GO" id="GO:0072594">
    <property type="term" value="P:establishment of protein localization to organelle"/>
    <property type="evidence" value="ECO:0007669"/>
    <property type="project" value="TreeGrafter"/>
</dbReference>